<dbReference type="Gene3D" id="3.30.70.360">
    <property type="match status" value="1"/>
</dbReference>
<dbReference type="GO" id="GO:0019877">
    <property type="term" value="P:diaminopimelate biosynthetic process"/>
    <property type="evidence" value="ECO:0007669"/>
    <property type="project" value="UniProtKB-KW"/>
</dbReference>
<dbReference type="NCBIfam" id="TIGR01900">
    <property type="entry name" value="dapE-gram_pos"/>
    <property type="match status" value="1"/>
</dbReference>
<keyword evidence="8 16" id="KW-0378">Hydrolase</keyword>
<evidence type="ECO:0000256" key="14">
    <source>
        <dbReference type="NCBIfam" id="TIGR01900"/>
    </source>
</evidence>
<comment type="catalytic activity">
    <reaction evidence="13">
        <text>N-succinyl-(2S,6S)-2,6-diaminopimelate + H2O = (2S,6S)-2,6-diaminopimelate + succinate</text>
        <dbReference type="Rhea" id="RHEA:22608"/>
        <dbReference type="ChEBI" id="CHEBI:15377"/>
        <dbReference type="ChEBI" id="CHEBI:30031"/>
        <dbReference type="ChEBI" id="CHEBI:57609"/>
        <dbReference type="ChEBI" id="CHEBI:58087"/>
        <dbReference type="EC" id="3.5.1.18"/>
    </reaction>
</comment>
<evidence type="ECO:0000256" key="5">
    <source>
        <dbReference type="ARBA" id="ARBA00011921"/>
    </source>
</evidence>
<keyword evidence="10" id="KW-0220">Diaminopimelate biosynthesis</keyword>
<gene>
    <name evidence="16" type="ORF">EK0264_04665</name>
</gene>
<keyword evidence="12" id="KW-0170">Cobalt</keyword>
<evidence type="ECO:0000256" key="3">
    <source>
        <dbReference type="ARBA" id="ARBA00005130"/>
    </source>
</evidence>
<dbReference type="GO" id="GO:0006526">
    <property type="term" value="P:L-arginine biosynthetic process"/>
    <property type="evidence" value="ECO:0007669"/>
    <property type="project" value="TreeGrafter"/>
</dbReference>
<evidence type="ECO:0000313" key="17">
    <source>
        <dbReference type="Proteomes" id="UP000463857"/>
    </source>
</evidence>
<comment type="pathway">
    <text evidence="3">Amino-acid biosynthesis; L-lysine biosynthesis via DAP pathway; LL-2,6-diaminopimelate from (S)-tetrahydrodipicolinate (succinylase route): step 3/3.</text>
</comment>
<evidence type="ECO:0000256" key="11">
    <source>
        <dbReference type="ARBA" id="ARBA00023154"/>
    </source>
</evidence>
<dbReference type="GO" id="GO:0009089">
    <property type="term" value="P:lysine biosynthetic process via diaminopimelate"/>
    <property type="evidence" value="ECO:0007669"/>
    <property type="project" value="UniProtKB-UniRule"/>
</dbReference>
<feature type="domain" description="Peptidase M20 dimerisation" evidence="15">
    <location>
        <begin position="173"/>
        <end position="269"/>
    </location>
</feature>
<dbReference type="RefSeq" id="WP_159543414.1">
    <property type="nucleotide sequence ID" value="NZ_CP047156.1"/>
</dbReference>
<dbReference type="FunCoup" id="A0A7L4YM78">
    <property type="interactions" value="102"/>
</dbReference>
<accession>A0A7L4YM78</accession>
<comment type="subunit">
    <text evidence="4">Homodimer.</text>
</comment>
<dbReference type="SUPFAM" id="SSF55031">
    <property type="entry name" value="Bacterial exopeptidase dimerisation domain"/>
    <property type="match status" value="1"/>
</dbReference>
<evidence type="ECO:0000256" key="10">
    <source>
        <dbReference type="ARBA" id="ARBA00022915"/>
    </source>
</evidence>
<evidence type="ECO:0000259" key="15">
    <source>
        <dbReference type="Pfam" id="PF07687"/>
    </source>
</evidence>
<keyword evidence="7" id="KW-0479">Metal-binding</keyword>
<evidence type="ECO:0000256" key="7">
    <source>
        <dbReference type="ARBA" id="ARBA00022723"/>
    </source>
</evidence>
<dbReference type="InterPro" id="IPR002933">
    <property type="entry name" value="Peptidase_M20"/>
</dbReference>
<proteinExistence type="predicted"/>
<dbReference type="KEGG" id="eke:EK0264_04665"/>
<evidence type="ECO:0000256" key="1">
    <source>
        <dbReference type="ARBA" id="ARBA00001941"/>
    </source>
</evidence>
<evidence type="ECO:0000256" key="2">
    <source>
        <dbReference type="ARBA" id="ARBA00001947"/>
    </source>
</evidence>
<dbReference type="InParanoid" id="A0A7L4YM78"/>
<evidence type="ECO:0000313" key="16">
    <source>
        <dbReference type="EMBL" id="QHB99646.1"/>
    </source>
</evidence>
<dbReference type="InterPro" id="IPR011650">
    <property type="entry name" value="Peptidase_M20_dimer"/>
</dbReference>
<dbReference type="SUPFAM" id="SSF53187">
    <property type="entry name" value="Zn-dependent exopeptidases"/>
    <property type="match status" value="1"/>
</dbReference>
<evidence type="ECO:0000256" key="8">
    <source>
        <dbReference type="ARBA" id="ARBA00022801"/>
    </source>
</evidence>
<dbReference type="OrthoDB" id="9809784at2"/>
<dbReference type="Pfam" id="PF07687">
    <property type="entry name" value="M20_dimer"/>
    <property type="match status" value="1"/>
</dbReference>
<dbReference type="AlphaFoldDB" id="A0A7L4YM78"/>
<dbReference type="Proteomes" id="UP000463857">
    <property type="component" value="Chromosome"/>
</dbReference>
<dbReference type="GO" id="GO:0046872">
    <property type="term" value="F:metal ion binding"/>
    <property type="evidence" value="ECO:0007669"/>
    <property type="project" value="UniProtKB-KW"/>
</dbReference>
<keyword evidence="9" id="KW-0862">Zinc</keyword>
<dbReference type="PANTHER" id="PTHR43808:SF31">
    <property type="entry name" value="N-ACETYL-L-CITRULLINE DEACETYLASE"/>
    <property type="match status" value="1"/>
</dbReference>
<sequence length="361" mass="38976">MSADQTTPTLDLTADVVAITAQIVDIESVSGNERALADAIEQQLRAAGHLEVIRTGDAVMARTEGGKDRRVVLAGHIDTVPVAGNLPSRIEGDRIYGCGTSDMKSGDALMLKLAATLTDSPYELTYIFYDNEEVEATKNGLGRIAREYRHWLYGDLAILLEPTNGLLEAGCQGTMRAVVTTRGTRAHSARAWLGDNAIHAAAPILQRLADYQPERVDIDGIEYREGLNAVRIEGGIAGNIIPDECTVTVNFRFAPHRSVADAEAFLQEFFTGFEVEITDSAPAAVPALSDPVLATFAGHVGGEVSAKYGWTDVSRFAAFKIPAINYGPGDPNLAHKQEESAQTDLITEGERVLRDYLTTPY</sequence>
<name>A0A7L4YM78_9ACTN</name>
<evidence type="ECO:0000256" key="13">
    <source>
        <dbReference type="ARBA" id="ARBA00051301"/>
    </source>
</evidence>
<dbReference type="InterPro" id="IPR010174">
    <property type="entry name" value="Succinyl-DAP_deSuclase_DapE"/>
</dbReference>
<keyword evidence="17" id="KW-1185">Reference proteome</keyword>
<organism evidence="16 17">
    <name type="scientific">Epidermidibacterium keratini</name>
    <dbReference type="NCBI Taxonomy" id="1891644"/>
    <lineage>
        <taxon>Bacteria</taxon>
        <taxon>Bacillati</taxon>
        <taxon>Actinomycetota</taxon>
        <taxon>Actinomycetes</taxon>
        <taxon>Sporichthyales</taxon>
        <taxon>Sporichthyaceae</taxon>
        <taxon>Epidermidibacterium</taxon>
    </lineage>
</organism>
<keyword evidence="6" id="KW-0028">Amino-acid biosynthesis</keyword>
<dbReference type="GO" id="GO:0008777">
    <property type="term" value="F:acetylornithine deacetylase activity"/>
    <property type="evidence" value="ECO:0007669"/>
    <property type="project" value="TreeGrafter"/>
</dbReference>
<protein>
    <recommendedName>
        <fullName evidence="5 14">Succinyl-diaminopimelate desuccinylase</fullName>
        <ecNumber evidence="5 14">3.5.1.18</ecNumber>
    </recommendedName>
</protein>
<comment type="cofactor">
    <cofactor evidence="2">
        <name>Zn(2+)</name>
        <dbReference type="ChEBI" id="CHEBI:29105"/>
    </cofactor>
</comment>
<evidence type="ECO:0000256" key="6">
    <source>
        <dbReference type="ARBA" id="ARBA00022605"/>
    </source>
</evidence>
<comment type="cofactor">
    <cofactor evidence="1">
        <name>Co(2+)</name>
        <dbReference type="ChEBI" id="CHEBI:48828"/>
    </cofactor>
</comment>
<dbReference type="InterPro" id="IPR036264">
    <property type="entry name" value="Bact_exopeptidase_dim_dom"/>
</dbReference>
<evidence type="ECO:0000256" key="4">
    <source>
        <dbReference type="ARBA" id="ARBA00011738"/>
    </source>
</evidence>
<dbReference type="InterPro" id="IPR050072">
    <property type="entry name" value="Peptidase_M20A"/>
</dbReference>
<evidence type="ECO:0000256" key="9">
    <source>
        <dbReference type="ARBA" id="ARBA00022833"/>
    </source>
</evidence>
<dbReference type="EMBL" id="CP047156">
    <property type="protein sequence ID" value="QHB99646.1"/>
    <property type="molecule type" value="Genomic_DNA"/>
</dbReference>
<reference evidence="16 17" key="1">
    <citation type="journal article" date="2018" name="Int. J. Syst. Evol. Microbiol.">
        <title>Epidermidibacterium keratini gen. nov., sp. nov., a member of the family Sporichthyaceae, isolated from keratin epidermis.</title>
        <authorList>
            <person name="Lee D.G."/>
            <person name="Trujillo M.E."/>
            <person name="Kang S."/>
            <person name="Nam J.J."/>
            <person name="Kim Y.J."/>
        </authorList>
    </citation>
    <scope>NUCLEOTIDE SEQUENCE [LARGE SCALE GENOMIC DNA]</scope>
    <source>
        <strain evidence="16 17">EPI-7</strain>
    </source>
</reference>
<dbReference type="Gene3D" id="3.40.630.10">
    <property type="entry name" value="Zn peptidases"/>
    <property type="match status" value="1"/>
</dbReference>
<keyword evidence="11" id="KW-0457">Lysine biosynthesis</keyword>
<dbReference type="FunFam" id="3.30.70.360:FF:000011">
    <property type="entry name" value="Succinyl-diaminopimelate desuccinylase"/>
    <property type="match status" value="1"/>
</dbReference>
<dbReference type="PANTHER" id="PTHR43808">
    <property type="entry name" value="ACETYLORNITHINE DEACETYLASE"/>
    <property type="match status" value="1"/>
</dbReference>
<evidence type="ECO:0000256" key="12">
    <source>
        <dbReference type="ARBA" id="ARBA00023285"/>
    </source>
</evidence>
<dbReference type="EC" id="3.5.1.18" evidence="5 14"/>
<dbReference type="GO" id="GO:0009014">
    <property type="term" value="F:succinyl-diaminopimelate desuccinylase activity"/>
    <property type="evidence" value="ECO:0007669"/>
    <property type="project" value="UniProtKB-UniRule"/>
</dbReference>
<dbReference type="Pfam" id="PF01546">
    <property type="entry name" value="Peptidase_M20"/>
    <property type="match status" value="1"/>
</dbReference>